<evidence type="ECO:0000313" key="9">
    <source>
        <dbReference type="Proteomes" id="UP000503840"/>
    </source>
</evidence>
<evidence type="ECO:0000256" key="5">
    <source>
        <dbReference type="ARBA" id="ARBA00023266"/>
    </source>
</evidence>
<dbReference type="SUPFAM" id="SSF56042">
    <property type="entry name" value="PurM C-terminal domain-like"/>
    <property type="match status" value="1"/>
</dbReference>
<keyword evidence="3 8" id="KW-0418">Kinase</keyword>
<dbReference type="SUPFAM" id="SSF55326">
    <property type="entry name" value="PurM N-terminal domain-like"/>
    <property type="match status" value="1"/>
</dbReference>
<keyword evidence="1" id="KW-0808">Transferase</keyword>
<dbReference type="PANTHER" id="PTHR10256">
    <property type="entry name" value="SELENIDE, WATER DIKINASE"/>
    <property type="match status" value="1"/>
</dbReference>
<reference evidence="8 9" key="1">
    <citation type="submission" date="2020-05" db="EMBL/GenBank/DDBJ databases">
        <title>Draft genome sequence of Desulfovibrio sp. strain HN2T.</title>
        <authorList>
            <person name="Ueno A."/>
            <person name="Tamazawa S."/>
            <person name="Tamamura S."/>
            <person name="Murakami T."/>
            <person name="Kiyama T."/>
            <person name="Inomata H."/>
            <person name="Amano Y."/>
            <person name="Miyakawa K."/>
            <person name="Tamaki H."/>
            <person name="Naganuma T."/>
            <person name="Kaneko K."/>
        </authorList>
    </citation>
    <scope>NUCLEOTIDE SEQUENCE [LARGE SCALE GENOMIC DNA]</scope>
    <source>
        <strain evidence="8 9">HN2</strain>
    </source>
</reference>
<dbReference type="EMBL" id="BLVO01000013">
    <property type="protein sequence ID" value="GFM34314.1"/>
    <property type="molecule type" value="Genomic_DNA"/>
</dbReference>
<evidence type="ECO:0000256" key="1">
    <source>
        <dbReference type="ARBA" id="ARBA00022679"/>
    </source>
</evidence>
<accession>A0A7J0BMP9</accession>
<keyword evidence="9" id="KW-1185">Reference proteome</keyword>
<evidence type="ECO:0000256" key="3">
    <source>
        <dbReference type="ARBA" id="ARBA00022777"/>
    </source>
</evidence>
<dbReference type="NCBIfam" id="TIGR00476">
    <property type="entry name" value="selD"/>
    <property type="match status" value="1"/>
</dbReference>
<dbReference type="InterPro" id="IPR004536">
    <property type="entry name" value="SPS/SelD"/>
</dbReference>
<protein>
    <submittedName>
        <fullName evidence="8">Selenide, water dikinase</fullName>
    </submittedName>
</protein>
<organism evidence="8 9">
    <name type="scientific">Desulfovibrio subterraneus</name>
    <dbReference type="NCBI Taxonomy" id="2718620"/>
    <lineage>
        <taxon>Bacteria</taxon>
        <taxon>Pseudomonadati</taxon>
        <taxon>Thermodesulfobacteriota</taxon>
        <taxon>Desulfovibrionia</taxon>
        <taxon>Desulfovibrionales</taxon>
        <taxon>Desulfovibrionaceae</taxon>
        <taxon>Desulfovibrio</taxon>
    </lineage>
</organism>
<name>A0A7J0BMP9_9BACT</name>
<dbReference type="Pfam" id="PF00586">
    <property type="entry name" value="AIRS"/>
    <property type="match status" value="1"/>
</dbReference>
<dbReference type="Gene3D" id="3.30.1330.10">
    <property type="entry name" value="PurM-like, N-terminal domain"/>
    <property type="match status" value="1"/>
</dbReference>
<evidence type="ECO:0000313" key="8">
    <source>
        <dbReference type="EMBL" id="GFM34314.1"/>
    </source>
</evidence>
<feature type="domain" description="PurM-like C-terminal" evidence="7">
    <location>
        <begin position="140"/>
        <end position="312"/>
    </location>
</feature>
<dbReference type="InterPro" id="IPR036676">
    <property type="entry name" value="PurM-like_C_sf"/>
</dbReference>
<dbReference type="PIRSF" id="PIRSF036407">
    <property type="entry name" value="Selenphspht_syn"/>
    <property type="match status" value="1"/>
</dbReference>
<dbReference type="Proteomes" id="UP000503840">
    <property type="component" value="Unassembled WGS sequence"/>
</dbReference>
<dbReference type="PANTHER" id="PTHR10256:SF0">
    <property type="entry name" value="INACTIVE SELENIDE, WATER DIKINASE-LIKE PROTEIN-RELATED"/>
    <property type="match status" value="1"/>
</dbReference>
<dbReference type="InterPro" id="IPR016188">
    <property type="entry name" value="PurM-like_N"/>
</dbReference>
<feature type="domain" description="PurM-like N-terminal" evidence="6">
    <location>
        <begin position="20"/>
        <end position="127"/>
    </location>
</feature>
<dbReference type="GO" id="GO:0004756">
    <property type="term" value="F:selenide, water dikinase activity"/>
    <property type="evidence" value="ECO:0007669"/>
    <property type="project" value="TreeGrafter"/>
</dbReference>
<dbReference type="GO" id="GO:0016260">
    <property type="term" value="P:selenocysteine biosynthetic process"/>
    <property type="evidence" value="ECO:0007669"/>
    <property type="project" value="TreeGrafter"/>
</dbReference>
<dbReference type="GO" id="GO:0005737">
    <property type="term" value="C:cytoplasm"/>
    <property type="evidence" value="ECO:0007669"/>
    <property type="project" value="TreeGrafter"/>
</dbReference>
<proteinExistence type="predicted"/>
<keyword evidence="5" id="KW-0711">Selenium</keyword>
<sequence length="321" mass="33969">MPKDDPAGQGRVITGTSNNEDAAILHFPAGKALVQTLDFFTPIVNDPYKFGQIAAANSLSDVYAMGGEPWCAMNIVCFPVKSMPLDMLRDIIHGGYDKIRESGAVLAGGHSVEDPEIKYGLSVTGVIDPDGYTSNAALVPGDKLVLTKPIGTGVIATAIKGDWEGKDALEELLFTWAAKLNDRSGRIVRELRIKAVTDVTGFGLGGHLLEMARASKCGVVLYSSAIPFLPEAVELASMGMIPAGSFANRRHFAPSVTVDDAVDPLHRDLVFDAQTSGGLLMSVPDAMLREVLTRLEDAGEMAAVVGEVVGAHSCGHLDLLP</sequence>
<evidence type="ECO:0000259" key="6">
    <source>
        <dbReference type="Pfam" id="PF00586"/>
    </source>
</evidence>
<keyword evidence="2" id="KW-0547">Nucleotide-binding</keyword>
<evidence type="ECO:0000256" key="2">
    <source>
        <dbReference type="ARBA" id="ARBA00022741"/>
    </source>
</evidence>
<evidence type="ECO:0000259" key="7">
    <source>
        <dbReference type="Pfam" id="PF02769"/>
    </source>
</evidence>
<dbReference type="AlphaFoldDB" id="A0A7J0BMP9"/>
<comment type="caution">
    <text evidence="8">The sequence shown here is derived from an EMBL/GenBank/DDBJ whole genome shotgun (WGS) entry which is preliminary data.</text>
</comment>
<dbReference type="Pfam" id="PF02769">
    <property type="entry name" value="AIRS_C"/>
    <property type="match status" value="1"/>
</dbReference>
<dbReference type="GO" id="GO:0005524">
    <property type="term" value="F:ATP binding"/>
    <property type="evidence" value="ECO:0007669"/>
    <property type="project" value="UniProtKB-KW"/>
</dbReference>
<gene>
    <name evidence="8" type="primary">selD</name>
    <name evidence="8" type="ORF">DSM101010T_26790</name>
</gene>
<dbReference type="InterPro" id="IPR010918">
    <property type="entry name" value="PurM-like_C_dom"/>
</dbReference>
<dbReference type="InterPro" id="IPR036921">
    <property type="entry name" value="PurM-like_N_sf"/>
</dbReference>
<dbReference type="CDD" id="cd02195">
    <property type="entry name" value="SelD"/>
    <property type="match status" value="1"/>
</dbReference>
<dbReference type="Gene3D" id="3.90.650.10">
    <property type="entry name" value="PurM-like C-terminal domain"/>
    <property type="match status" value="1"/>
</dbReference>
<keyword evidence="4" id="KW-0067">ATP-binding</keyword>
<evidence type="ECO:0000256" key="4">
    <source>
        <dbReference type="ARBA" id="ARBA00022840"/>
    </source>
</evidence>